<feature type="region of interest" description="Disordered" evidence="1">
    <location>
        <begin position="21"/>
        <end position="92"/>
    </location>
</feature>
<feature type="compositionally biased region" description="Low complexity" evidence="1">
    <location>
        <begin position="49"/>
        <end position="75"/>
    </location>
</feature>
<sequence>MIRNSTQLLRRGAVKVDGQLGVASLEGGVRRRGYTTDRTSQNPGENKKSSTTNSSTSTSQPSPTSSQPQSQATATEVDAKDGKEPKKKTMAELDEELKLKMEDMSGEGGGAGVEYEGGKAVGLKRGVRDNMFRVI</sequence>
<evidence type="ECO:0000313" key="2">
    <source>
        <dbReference type="EMBL" id="TVY52642.1"/>
    </source>
</evidence>
<dbReference type="Proteomes" id="UP000469558">
    <property type="component" value="Unassembled WGS sequence"/>
</dbReference>
<gene>
    <name evidence="2" type="ORF">LSUE1_G009982</name>
</gene>
<name>A0A8T9BQB1_9HELO</name>
<dbReference type="AlphaFoldDB" id="A0A8T9BQB1"/>
<keyword evidence="3" id="KW-1185">Reference proteome</keyword>
<reference evidence="2 3" key="1">
    <citation type="submission" date="2018-05" db="EMBL/GenBank/DDBJ databases">
        <title>Genome sequencing and assembly of the regulated plant pathogen Lachnellula willkommii and related sister species for the development of diagnostic species identification markers.</title>
        <authorList>
            <person name="Giroux E."/>
            <person name="Bilodeau G."/>
        </authorList>
    </citation>
    <scope>NUCLEOTIDE SEQUENCE [LARGE SCALE GENOMIC DNA]</scope>
    <source>
        <strain evidence="2 3">CBS 268.59</strain>
    </source>
</reference>
<evidence type="ECO:0000313" key="3">
    <source>
        <dbReference type="Proteomes" id="UP000469558"/>
    </source>
</evidence>
<protein>
    <submittedName>
        <fullName evidence="2">Uncharacterized protein</fullName>
    </submittedName>
</protein>
<proteinExistence type="predicted"/>
<dbReference type="EMBL" id="QGMK01003470">
    <property type="protein sequence ID" value="TVY52642.1"/>
    <property type="molecule type" value="Genomic_DNA"/>
</dbReference>
<comment type="caution">
    <text evidence="2">The sequence shown here is derived from an EMBL/GenBank/DDBJ whole genome shotgun (WGS) entry which is preliminary data.</text>
</comment>
<feature type="compositionally biased region" description="Basic and acidic residues" evidence="1">
    <location>
        <begin position="77"/>
        <end position="92"/>
    </location>
</feature>
<organism evidence="2 3">
    <name type="scientific">Lachnellula suecica</name>
    <dbReference type="NCBI Taxonomy" id="602035"/>
    <lineage>
        <taxon>Eukaryota</taxon>
        <taxon>Fungi</taxon>
        <taxon>Dikarya</taxon>
        <taxon>Ascomycota</taxon>
        <taxon>Pezizomycotina</taxon>
        <taxon>Leotiomycetes</taxon>
        <taxon>Helotiales</taxon>
        <taxon>Lachnaceae</taxon>
        <taxon>Lachnellula</taxon>
    </lineage>
</organism>
<accession>A0A8T9BQB1</accession>
<evidence type="ECO:0000256" key="1">
    <source>
        <dbReference type="SAM" id="MobiDB-lite"/>
    </source>
</evidence>